<dbReference type="InterPro" id="IPR052518">
    <property type="entry name" value="CHR_Transporter"/>
</dbReference>
<dbReference type="PANTHER" id="PTHR43663:SF1">
    <property type="entry name" value="CHROMATE TRANSPORTER"/>
    <property type="match status" value="1"/>
</dbReference>
<feature type="transmembrane region" description="Helical" evidence="7">
    <location>
        <begin position="83"/>
        <end position="107"/>
    </location>
</feature>
<accession>A0A8J6JN08</accession>
<evidence type="ECO:0000256" key="2">
    <source>
        <dbReference type="ARBA" id="ARBA00005262"/>
    </source>
</evidence>
<protein>
    <submittedName>
        <fullName evidence="8">Chromate transporter</fullName>
    </submittedName>
</protein>
<comment type="caution">
    <text evidence="8">The sequence shown here is derived from an EMBL/GenBank/DDBJ whole genome shotgun (WGS) entry which is preliminary data.</text>
</comment>
<evidence type="ECO:0000256" key="6">
    <source>
        <dbReference type="ARBA" id="ARBA00023136"/>
    </source>
</evidence>
<keyword evidence="3" id="KW-1003">Cell membrane</keyword>
<organism evidence="8 9">
    <name type="scientific">Lawsonibacter faecis</name>
    <dbReference type="NCBI Taxonomy" id="2763052"/>
    <lineage>
        <taxon>Bacteria</taxon>
        <taxon>Bacillati</taxon>
        <taxon>Bacillota</taxon>
        <taxon>Clostridia</taxon>
        <taxon>Eubacteriales</taxon>
        <taxon>Oscillospiraceae</taxon>
        <taxon>Lawsonibacter</taxon>
    </lineage>
</organism>
<evidence type="ECO:0000256" key="7">
    <source>
        <dbReference type="SAM" id="Phobius"/>
    </source>
</evidence>
<sequence length="193" mass="20887">MQKRGFKLYWKLFTATFLLSAFTFGGGYVIVPLMKGRFVDDLHWLEEQEMLDLTAIAQSAPGPIAVNASILVGWRVAGPLGSAVAILGTVLPPLIILSVLSLFYAAFRSNRVVAALLKGMQAGVAAVIASVVCDMAGNILKEKKLLPDLIMAAAFLATWFFGVNVAWIILVCALTGIIYTFRHNRRGGEEAQT</sequence>
<keyword evidence="4 7" id="KW-0812">Transmembrane</keyword>
<comment type="similarity">
    <text evidence="2">Belongs to the chromate ion transporter (CHR) (TC 2.A.51) family.</text>
</comment>
<evidence type="ECO:0000256" key="3">
    <source>
        <dbReference type="ARBA" id="ARBA00022475"/>
    </source>
</evidence>
<dbReference type="RefSeq" id="WP_186919084.1">
    <property type="nucleotide sequence ID" value="NZ_JACOPQ010000006.1"/>
</dbReference>
<dbReference type="GO" id="GO:0005886">
    <property type="term" value="C:plasma membrane"/>
    <property type="evidence" value="ECO:0007669"/>
    <property type="project" value="UniProtKB-SubCell"/>
</dbReference>
<reference evidence="8" key="1">
    <citation type="submission" date="2020-08" db="EMBL/GenBank/DDBJ databases">
        <title>Genome public.</title>
        <authorList>
            <person name="Liu C."/>
            <person name="Sun Q."/>
        </authorList>
    </citation>
    <scope>NUCLEOTIDE SEQUENCE</scope>
    <source>
        <strain evidence="8">NSJ-52</strain>
    </source>
</reference>
<dbReference type="PANTHER" id="PTHR43663">
    <property type="entry name" value="CHROMATE TRANSPORT PROTEIN-RELATED"/>
    <property type="match status" value="1"/>
</dbReference>
<keyword evidence="9" id="KW-1185">Reference proteome</keyword>
<feature type="transmembrane region" description="Helical" evidence="7">
    <location>
        <begin position="152"/>
        <end position="179"/>
    </location>
</feature>
<dbReference type="EMBL" id="JACOPQ010000006">
    <property type="protein sequence ID" value="MBC5737145.1"/>
    <property type="molecule type" value="Genomic_DNA"/>
</dbReference>
<evidence type="ECO:0000256" key="4">
    <source>
        <dbReference type="ARBA" id="ARBA00022692"/>
    </source>
</evidence>
<evidence type="ECO:0000313" key="9">
    <source>
        <dbReference type="Proteomes" id="UP000607645"/>
    </source>
</evidence>
<dbReference type="GO" id="GO:0015109">
    <property type="term" value="F:chromate transmembrane transporter activity"/>
    <property type="evidence" value="ECO:0007669"/>
    <property type="project" value="InterPro"/>
</dbReference>
<dbReference type="Pfam" id="PF02417">
    <property type="entry name" value="Chromate_transp"/>
    <property type="match status" value="1"/>
</dbReference>
<keyword evidence="5 7" id="KW-1133">Transmembrane helix</keyword>
<gene>
    <name evidence="8" type="ORF">H8S62_09000</name>
</gene>
<dbReference type="AlphaFoldDB" id="A0A8J6JN08"/>
<comment type="subcellular location">
    <subcellularLocation>
        <location evidence="1">Cell membrane</location>
        <topology evidence="1">Multi-pass membrane protein</topology>
    </subcellularLocation>
</comment>
<name>A0A8J6JN08_9FIRM</name>
<evidence type="ECO:0000256" key="5">
    <source>
        <dbReference type="ARBA" id="ARBA00022989"/>
    </source>
</evidence>
<evidence type="ECO:0000313" key="8">
    <source>
        <dbReference type="EMBL" id="MBC5737145.1"/>
    </source>
</evidence>
<keyword evidence="6 7" id="KW-0472">Membrane</keyword>
<feature type="transmembrane region" description="Helical" evidence="7">
    <location>
        <begin position="12"/>
        <end position="31"/>
    </location>
</feature>
<dbReference type="InterPro" id="IPR003370">
    <property type="entry name" value="Chromate_transpt"/>
</dbReference>
<evidence type="ECO:0000256" key="1">
    <source>
        <dbReference type="ARBA" id="ARBA00004651"/>
    </source>
</evidence>
<dbReference type="Proteomes" id="UP000607645">
    <property type="component" value="Unassembled WGS sequence"/>
</dbReference>
<proteinExistence type="inferred from homology"/>
<feature type="transmembrane region" description="Helical" evidence="7">
    <location>
        <begin position="119"/>
        <end position="140"/>
    </location>
</feature>